<dbReference type="PANTHER" id="PTHR33572:SF3">
    <property type="entry name" value="VELVET COMPLEX SUBUNIT B"/>
    <property type="match status" value="1"/>
</dbReference>
<dbReference type="Pfam" id="PF11754">
    <property type="entry name" value="Velvet"/>
    <property type="match status" value="2"/>
</dbReference>
<keyword evidence="8" id="KW-1185">Reference proteome</keyword>
<organism evidence="7 8">
    <name type="scientific">Piptocephalis cylindrospora</name>
    <dbReference type="NCBI Taxonomy" id="1907219"/>
    <lineage>
        <taxon>Eukaryota</taxon>
        <taxon>Fungi</taxon>
        <taxon>Fungi incertae sedis</taxon>
        <taxon>Zoopagomycota</taxon>
        <taxon>Zoopagomycotina</taxon>
        <taxon>Zoopagomycetes</taxon>
        <taxon>Zoopagales</taxon>
        <taxon>Piptocephalidaceae</taxon>
        <taxon>Piptocephalis</taxon>
    </lineage>
</organism>
<evidence type="ECO:0000313" key="7">
    <source>
        <dbReference type="EMBL" id="RKP11715.1"/>
    </source>
</evidence>
<keyword evidence="4" id="KW-0539">Nucleus</keyword>
<dbReference type="Proteomes" id="UP000267251">
    <property type="component" value="Unassembled WGS sequence"/>
</dbReference>
<protein>
    <submittedName>
        <fullName evidence="7">Velvet factor-domain-containing protein</fullName>
    </submittedName>
</protein>
<dbReference type="InterPro" id="IPR021740">
    <property type="entry name" value="Velvet"/>
</dbReference>
<accession>A0A4P9XZ40</accession>
<dbReference type="EMBL" id="KZ988700">
    <property type="protein sequence ID" value="RKP11715.1"/>
    <property type="molecule type" value="Genomic_DNA"/>
</dbReference>
<gene>
    <name evidence="7" type="ORF">BJ684DRAFT_12558</name>
</gene>
<keyword evidence="3" id="KW-0804">Transcription</keyword>
<evidence type="ECO:0000256" key="2">
    <source>
        <dbReference type="ARBA" id="ARBA00023015"/>
    </source>
</evidence>
<reference evidence="8" key="1">
    <citation type="journal article" date="2018" name="Nat. Microbiol.">
        <title>Leveraging single-cell genomics to expand the fungal tree of life.</title>
        <authorList>
            <person name="Ahrendt S.R."/>
            <person name="Quandt C.A."/>
            <person name="Ciobanu D."/>
            <person name="Clum A."/>
            <person name="Salamov A."/>
            <person name="Andreopoulos B."/>
            <person name="Cheng J.F."/>
            <person name="Woyke T."/>
            <person name="Pelin A."/>
            <person name="Henrissat B."/>
            <person name="Reynolds N.K."/>
            <person name="Benny G.L."/>
            <person name="Smith M.E."/>
            <person name="James T.Y."/>
            <person name="Grigoriev I.V."/>
        </authorList>
    </citation>
    <scope>NUCLEOTIDE SEQUENCE [LARGE SCALE GENOMIC DNA]</scope>
</reference>
<evidence type="ECO:0000313" key="8">
    <source>
        <dbReference type="Proteomes" id="UP000267251"/>
    </source>
</evidence>
<dbReference type="PANTHER" id="PTHR33572">
    <property type="entry name" value="SPORE DEVELOPMENT REGULATOR VOSA"/>
    <property type="match status" value="1"/>
</dbReference>
<feature type="domain" description="Velvet" evidence="6">
    <location>
        <begin position="11"/>
        <end position="197"/>
    </location>
</feature>
<evidence type="ECO:0000256" key="3">
    <source>
        <dbReference type="ARBA" id="ARBA00023163"/>
    </source>
</evidence>
<dbReference type="Gene3D" id="2.60.40.3960">
    <property type="entry name" value="Velvet domain"/>
    <property type="match status" value="1"/>
</dbReference>
<dbReference type="PROSITE" id="PS51821">
    <property type="entry name" value="VELVET"/>
    <property type="match status" value="1"/>
</dbReference>
<sequence>MSLSLPCPPSARNLTYDLTIVQQPLHARMCGFGDKDRRPVDPPPILQLHIREPGEERIKVQVDTTLLVVHVDLTYPDGSCSDPESSLASTFPDPITGHPTRNLLGTIMGSACHLQGTNRELGIYYIFSDLSIRTEGIYQLGFTLMNLEGGEIGEAKVVAQAYSKPFTVYPPKRFPGMTESTPLSRCLAQQGIRIPIRKGSKGRGLEGSVEIDGLEEGGEEKAGRKNSGLRTRGEEGEEETRE</sequence>
<proteinExistence type="predicted"/>
<evidence type="ECO:0000256" key="5">
    <source>
        <dbReference type="SAM" id="MobiDB-lite"/>
    </source>
</evidence>
<dbReference type="InterPro" id="IPR037525">
    <property type="entry name" value="Velvet_dom"/>
</dbReference>
<feature type="region of interest" description="Disordered" evidence="5">
    <location>
        <begin position="198"/>
        <end position="242"/>
    </location>
</feature>
<dbReference type="GO" id="GO:0005634">
    <property type="term" value="C:nucleus"/>
    <property type="evidence" value="ECO:0007669"/>
    <property type="project" value="UniProtKB-SubCell"/>
</dbReference>
<name>A0A4P9XZ40_9FUNG</name>
<keyword evidence="2" id="KW-0805">Transcription regulation</keyword>
<evidence type="ECO:0000256" key="4">
    <source>
        <dbReference type="ARBA" id="ARBA00023242"/>
    </source>
</evidence>
<dbReference type="OrthoDB" id="3056235at2759"/>
<evidence type="ECO:0000259" key="6">
    <source>
        <dbReference type="PROSITE" id="PS51821"/>
    </source>
</evidence>
<dbReference type="AlphaFoldDB" id="A0A4P9XZ40"/>
<comment type="subcellular location">
    <subcellularLocation>
        <location evidence="1">Nucleus</location>
    </subcellularLocation>
</comment>
<evidence type="ECO:0000256" key="1">
    <source>
        <dbReference type="ARBA" id="ARBA00004123"/>
    </source>
</evidence>
<dbReference type="InterPro" id="IPR038491">
    <property type="entry name" value="Velvet_dom_sf"/>
</dbReference>